<keyword evidence="2" id="KW-1185">Reference proteome</keyword>
<proteinExistence type="predicted"/>
<name>A0ABR2LFG2_9ASPA</name>
<organism evidence="1 2">
    <name type="scientific">Platanthera guangdongensis</name>
    <dbReference type="NCBI Taxonomy" id="2320717"/>
    <lineage>
        <taxon>Eukaryota</taxon>
        <taxon>Viridiplantae</taxon>
        <taxon>Streptophyta</taxon>
        <taxon>Embryophyta</taxon>
        <taxon>Tracheophyta</taxon>
        <taxon>Spermatophyta</taxon>
        <taxon>Magnoliopsida</taxon>
        <taxon>Liliopsida</taxon>
        <taxon>Asparagales</taxon>
        <taxon>Orchidaceae</taxon>
        <taxon>Orchidoideae</taxon>
        <taxon>Orchideae</taxon>
        <taxon>Orchidinae</taxon>
        <taxon>Platanthera</taxon>
    </lineage>
</organism>
<reference evidence="1 2" key="1">
    <citation type="journal article" date="2022" name="Nat. Plants">
        <title>Genomes of leafy and leafless Platanthera orchids illuminate the evolution of mycoheterotrophy.</title>
        <authorList>
            <person name="Li M.H."/>
            <person name="Liu K.W."/>
            <person name="Li Z."/>
            <person name="Lu H.C."/>
            <person name="Ye Q.L."/>
            <person name="Zhang D."/>
            <person name="Wang J.Y."/>
            <person name="Li Y.F."/>
            <person name="Zhong Z.M."/>
            <person name="Liu X."/>
            <person name="Yu X."/>
            <person name="Liu D.K."/>
            <person name="Tu X.D."/>
            <person name="Liu B."/>
            <person name="Hao Y."/>
            <person name="Liao X.Y."/>
            <person name="Jiang Y.T."/>
            <person name="Sun W.H."/>
            <person name="Chen J."/>
            <person name="Chen Y.Q."/>
            <person name="Ai Y."/>
            <person name="Zhai J.W."/>
            <person name="Wu S.S."/>
            <person name="Zhou Z."/>
            <person name="Hsiao Y.Y."/>
            <person name="Wu W.L."/>
            <person name="Chen Y.Y."/>
            <person name="Lin Y.F."/>
            <person name="Hsu J.L."/>
            <person name="Li C.Y."/>
            <person name="Wang Z.W."/>
            <person name="Zhao X."/>
            <person name="Zhong W.Y."/>
            <person name="Ma X.K."/>
            <person name="Ma L."/>
            <person name="Huang J."/>
            <person name="Chen G.Z."/>
            <person name="Huang M.Z."/>
            <person name="Huang L."/>
            <person name="Peng D.H."/>
            <person name="Luo Y.B."/>
            <person name="Zou S.Q."/>
            <person name="Chen S.P."/>
            <person name="Lan S."/>
            <person name="Tsai W.C."/>
            <person name="Van de Peer Y."/>
            <person name="Liu Z.J."/>
        </authorList>
    </citation>
    <scope>NUCLEOTIDE SEQUENCE [LARGE SCALE GENOMIC DNA]</scope>
    <source>
        <strain evidence="1">Lor288</strain>
    </source>
</reference>
<accession>A0ABR2LFG2</accession>
<gene>
    <name evidence="1" type="ORF">KSP40_PGU020217</name>
</gene>
<dbReference type="EMBL" id="JBBWWR010000020">
    <property type="protein sequence ID" value="KAK8939339.1"/>
    <property type="molecule type" value="Genomic_DNA"/>
</dbReference>
<sequence>MSGFGLKTSCINSLPPMMMGGMHGHQQQAPAMMMNMRAPCNSNNGMMMMGNDSNRYMMPQQQQQPQPAQMMYNRSGQMHPYTGYYQSYPSPSPYYLQNQKEGGGDYGVHLFNDENTTVVP</sequence>
<evidence type="ECO:0008006" key="3">
    <source>
        <dbReference type="Google" id="ProtNLM"/>
    </source>
</evidence>
<evidence type="ECO:0000313" key="1">
    <source>
        <dbReference type="EMBL" id="KAK8939339.1"/>
    </source>
</evidence>
<dbReference type="Proteomes" id="UP001412067">
    <property type="component" value="Unassembled WGS sequence"/>
</dbReference>
<protein>
    <recommendedName>
        <fullName evidence="3">Distal-less</fullName>
    </recommendedName>
</protein>
<evidence type="ECO:0000313" key="2">
    <source>
        <dbReference type="Proteomes" id="UP001412067"/>
    </source>
</evidence>
<comment type="caution">
    <text evidence="1">The sequence shown here is derived from an EMBL/GenBank/DDBJ whole genome shotgun (WGS) entry which is preliminary data.</text>
</comment>